<keyword evidence="2" id="KW-1185">Reference proteome</keyword>
<evidence type="ECO:0000313" key="1">
    <source>
        <dbReference type="EMBL" id="RPB26169.1"/>
    </source>
</evidence>
<name>A0A3N4LX68_9PEZI</name>
<dbReference type="Gene3D" id="3.40.50.1820">
    <property type="entry name" value="alpha/beta hydrolase"/>
    <property type="match status" value="1"/>
</dbReference>
<dbReference type="STRING" id="1051890.A0A3N4LX68"/>
<evidence type="ECO:0000313" key="2">
    <source>
        <dbReference type="Proteomes" id="UP000267821"/>
    </source>
</evidence>
<dbReference type="EMBL" id="ML121535">
    <property type="protein sequence ID" value="RPB26169.1"/>
    <property type="molecule type" value="Genomic_DNA"/>
</dbReference>
<dbReference type="FunCoup" id="A0A3N4LX68">
    <property type="interactions" value="39"/>
</dbReference>
<dbReference type="OrthoDB" id="5592486at2759"/>
<dbReference type="InParanoid" id="A0A3N4LX68"/>
<organism evidence="1 2">
    <name type="scientific">Terfezia boudieri ATCC MYA-4762</name>
    <dbReference type="NCBI Taxonomy" id="1051890"/>
    <lineage>
        <taxon>Eukaryota</taxon>
        <taxon>Fungi</taxon>
        <taxon>Dikarya</taxon>
        <taxon>Ascomycota</taxon>
        <taxon>Pezizomycotina</taxon>
        <taxon>Pezizomycetes</taxon>
        <taxon>Pezizales</taxon>
        <taxon>Pezizaceae</taxon>
        <taxon>Terfezia</taxon>
    </lineage>
</organism>
<accession>A0A3N4LX68</accession>
<proteinExistence type="predicted"/>
<keyword evidence="1" id="KW-0378">Hydrolase</keyword>
<dbReference type="GO" id="GO:0016787">
    <property type="term" value="F:hydrolase activity"/>
    <property type="evidence" value="ECO:0007669"/>
    <property type="project" value="UniProtKB-KW"/>
</dbReference>
<dbReference type="InterPro" id="IPR029058">
    <property type="entry name" value="AB_hydrolase_fold"/>
</dbReference>
<gene>
    <name evidence="1" type="ORF">L211DRAFT_856310</name>
</gene>
<dbReference type="Proteomes" id="UP000267821">
    <property type="component" value="Unassembled WGS sequence"/>
</dbReference>
<sequence length="291" mass="32267">MRHPGPEPPAPLRAVRHFSPSPGSSFFWDSPRKWSADPRILDSKALGRIIEDEYAVMREKYEAPKNPVVLCHGLLGFDELKLAGNFMPGIAYWRGISEGLTALGVDVITTAVPASGSIEVRSKALMEQIEAKAAQKSVNLIGGIDSRYMISLLKPDKFNVASLTTIATPHRGSSFADYVFEFIDSMHSLHRLPRLYKAMKNIGLETGAFSQLTTSYMQDIFNPACPDVEGVSYYSYGALAKPGLFSGTLIGPTHLDIINWTNRLKWMFMERRFNAVALYCDIADMLAKEGL</sequence>
<dbReference type="SUPFAM" id="SSF53474">
    <property type="entry name" value="alpha/beta-Hydrolases"/>
    <property type="match status" value="1"/>
</dbReference>
<protein>
    <submittedName>
        <fullName evidence="1">Alpha/beta-hydrolase</fullName>
    </submittedName>
</protein>
<dbReference type="AlphaFoldDB" id="A0A3N4LX68"/>
<reference evidence="1 2" key="1">
    <citation type="journal article" date="2018" name="Nat. Ecol. Evol.">
        <title>Pezizomycetes genomes reveal the molecular basis of ectomycorrhizal truffle lifestyle.</title>
        <authorList>
            <person name="Murat C."/>
            <person name="Payen T."/>
            <person name="Noel B."/>
            <person name="Kuo A."/>
            <person name="Morin E."/>
            <person name="Chen J."/>
            <person name="Kohler A."/>
            <person name="Krizsan K."/>
            <person name="Balestrini R."/>
            <person name="Da Silva C."/>
            <person name="Montanini B."/>
            <person name="Hainaut M."/>
            <person name="Levati E."/>
            <person name="Barry K.W."/>
            <person name="Belfiori B."/>
            <person name="Cichocki N."/>
            <person name="Clum A."/>
            <person name="Dockter R.B."/>
            <person name="Fauchery L."/>
            <person name="Guy J."/>
            <person name="Iotti M."/>
            <person name="Le Tacon F."/>
            <person name="Lindquist E.A."/>
            <person name="Lipzen A."/>
            <person name="Malagnac F."/>
            <person name="Mello A."/>
            <person name="Molinier V."/>
            <person name="Miyauchi S."/>
            <person name="Poulain J."/>
            <person name="Riccioni C."/>
            <person name="Rubini A."/>
            <person name="Sitrit Y."/>
            <person name="Splivallo R."/>
            <person name="Traeger S."/>
            <person name="Wang M."/>
            <person name="Zifcakova L."/>
            <person name="Wipf D."/>
            <person name="Zambonelli A."/>
            <person name="Paolocci F."/>
            <person name="Nowrousian M."/>
            <person name="Ottonello S."/>
            <person name="Baldrian P."/>
            <person name="Spatafora J.W."/>
            <person name="Henrissat B."/>
            <person name="Nagy L.G."/>
            <person name="Aury J.M."/>
            <person name="Wincker P."/>
            <person name="Grigoriev I.V."/>
            <person name="Bonfante P."/>
            <person name="Martin F.M."/>
        </authorList>
    </citation>
    <scope>NUCLEOTIDE SEQUENCE [LARGE SCALE GENOMIC DNA]</scope>
    <source>
        <strain evidence="1 2">ATCC MYA-4762</strain>
    </source>
</reference>